<proteinExistence type="predicted"/>
<dbReference type="PANTHER" id="PTHR23024">
    <property type="entry name" value="ARYLACETAMIDE DEACETYLASE"/>
    <property type="match status" value="1"/>
</dbReference>
<evidence type="ECO:0000259" key="1">
    <source>
        <dbReference type="Pfam" id="PF07859"/>
    </source>
</evidence>
<sequence>MASSSPPDVAEDVPPFLHLLSDGTVIRFTDCYPLPIPSPPPGQPVVDWMDVLYDASYGLKLRIYRTTVASSSGNKLLVIVYFHGGGYSIGSFDMPNFHAWCVRLAGELPAVVLSAHYRLAPEHRFLEGLDAAANVVSWVRAQAAAAAAAEDSADPWLSETANFGRVFVAGDSAGGGVVHHTAVRLVSGRLGPLDPVCIAGCAMLCPLFGGEERTASEAEFPPGPFLSLPVVDQAWRLVLPPGSTRDHPLANLFGADSPALDGVALPPMLLVAAAHDLLRDRAADYAARLKAMGKPVELVEFEGQHHGFFAVEPYGDAGSEVVRVVKRFVYGNGGASN</sequence>
<dbReference type="Gramene" id="TraesCLE_scaffold_055151_01G000100.1">
    <property type="protein sequence ID" value="TraesCLE_scaffold_055151_01G000100.1"/>
    <property type="gene ID" value="TraesCLE_scaffold_055151_01G000100"/>
</dbReference>
<dbReference type="PaxDb" id="4565-Traes_5DL_9FFE6EE521.2"/>
<keyword evidence="3" id="KW-1185">Reference proteome</keyword>
<dbReference type="Gramene" id="TraesROB_scaffold_108917_01G000100.1">
    <property type="protein sequence ID" value="TraesROB_scaffold_108917_01G000100.1"/>
    <property type="gene ID" value="TraesROB_scaffold_108917_01G000100"/>
</dbReference>
<dbReference type="InterPro" id="IPR013094">
    <property type="entry name" value="AB_hydrolase_3"/>
</dbReference>
<dbReference type="EnsemblPlants" id="TraesCS6D02G310200.1">
    <property type="protein sequence ID" value="TraesCS6D02G310200.1"/>
    <property type="gene ID" value="TraesCS6D02G310200"/>
</dbReference>
<dbReference type="STRING" id="4565.A0A3B6QLZ7"/>
<feature type="domain" description="Alpha/beta hydrolase fold-3" evidence="1">
    <location>
        <begin position="79"/>
        <end position="309"/>
    </location>
</feature>
<dbReference type="Gene3D" id="3.40.50.1820">
    <property type="entry name" value="alpha/beta hydrolase"/>
    <property type="match status" value="1"/>
</dbReference>
<organism evidence="2">
    <name type="scientific">Triticum aestivum</name>
    <name type="common">Wheat</name>
    <dbReference type="NCBI Taxonomy" id="4565"/>
    <lineage>
        <taxon>Eukaryota</taxon>
        <taxon>Viridiplantae</taxon>
        <taxon>Streptophyta</taxon>
        <taxon>Embryophyta</taxon>
        <taxon>Tracheophyta</taxon>
        <taxon>Spermatophyta</taxon>
        <taxon>Magnoliopsida</taxon>
        <taxon>Liliopsida</taxon>
        <taxon>Poales</taxon>
        <taxon>Poaceae</taxon>
        <taxon>BOP clade</taxon>
        <taxon>Pooideae</taxon>
        <taxon>Triticodae</taxon>
        <taxon>Triticeae</taxon>
        <taxon>Triticinae</taxon>
        <taxon>Triticum</taxon>
    </lineage>
</organism>
<dbReference type="Gramene" id="TraesCS6D02G310200.1">
    <property type="protein sequence ID" value="TraesCS6D02G310200.1"/>
    <property type="gene ID" value="TraesCS6D02G310200"/>
</dbReference>
<dbReference type="SUPFAM" id="SSF53474">
    <property type="entry name" value="alpha/beta-Hydrolases"/>
    <property type="match status" value="1"/>
</dbReference>
<dbReference type="Proteomes" id="UP000019116">
    <property type="component" value="Chromosome 6D"/>
</dbReference>
<name>A0A3B6QLZ7_WHEAT</name>
<reference evidence="2" key="2">
    <citation type="submission" date="2018-10" db="UniProtKB">
        <authorList>
            <consortium name="EnsemblPlants"/>
        </authorList>
    </citation>
    <scope>IDENTIFICATION</scope>
</reference>
<dbReference type="AlphaFoldDB" id="A0A3B6QLZ7"/>
<dbReference type="InterPro" id="IPR050466">
    <property type="entry name" value="Carboxylest/Gibb_receptor"/>
</dbReference>
<dbReference type="Gramene" id="TraesCS6D03G0723900.1">
    <property type="protein sequence ID" value="TraesCS6D03G0723900.1.CDS"/>
    <property type="gene ID" value="TraesCS6D03G0723900"/>
</dbReference>
<dbReference type="GO" id="GO:0016787">
    <property type="term" value="F:hydrolase activity"/>
    <property type="evidence" value="ECO:0007669"/>
    <property type="project" value="InterPro"/>
</dbReference>
<evidence type="ECO:0000313" key="3">
    <source>
        <dbReference type="Proteomes" id="UP000019116"/>
    </source>
</evidence>
<dbReference type="Pfam" id="PF07859">
    <property type="entry name" value="Abhydrolase_3"/>
    <property type="match status" value="1"/>
</dbReference>
<dbReference type="SMR" id="A0A3B6QLZ7"/>
<accession>A0A3B6QLZ7</accession>
<dbReference type="InterPro" id="IPR029058">
    <property type="entry name" value="AB_hydrolase_fold"/>
</dbReference>
<dbReference type="Gramene" id="TraesCAD_scaffold_110684_01G000100.1">
    <property type="protein sequence ID" value="TraesCAD_scaffold_110684_01G000100.1"/>
    <property type="gene ID" value="TraesCAD_scaffold_110684_01G000100"/>
</dbReference>
<dbReference type="Gramene" id="TraesWEE_scaffold_090654_01G000100.1">
    <property type="protein sequence ID" value="TraesWEE_scaffold_090654_01G000100.1"/>
    <property type="gene ID" value="TraesWEE_scaffold_090654_01G000100"/>
</dbReference>
<evidence type="ECO:0000313" key="2">
    <source>
        <dbReference type="EnsemblPlants" id="TraesCS6D02G310200.1"/>
    </source>
</evidence>
<dbReference type="PANTHER" id="PTHR23024:SF230">
    <property type="entry name" value="OS03G0790500 PROTEIN"/>
    <property type="match status" value="1"/>
</dbReference>
<protein>
    <recommendedName>
        <fullName evidence="1">Alpha/beta hydrolase fold-3 domain-containing protein</fullName>
    </recommendedName>
</protein>
<reference evidence="2" key="1">
    <citation type="submission" date="2018-08" db="EMBL/GenBank/DDBJ databases">
        <authorList>
            <person name="Rossello M."/>
        </authorList>
    </citation>
    <scope>NUCLEOTIDE SEQUENCE [LARGE SCALE GENOMIC DNA]</scope>
    <source>
        <strain evidence="2">cv. Chinese Spring</strain>
    </source>
</reference>
<dbReference type="Gramene" id="TraesKAR6D01G0317000.1">
    <property type="protein sequence ID" value="cds.TraesKAR6D01G0317000.1"/>
    <property type="gene ID" value="TraesKAR6D01G0317000"/>
</dbReference>